<keyword evidence="4 6" id="KW-0472">Membrane</keyword>
<evidence type="ECO:0000313" key="7">
    <source>
        <dbReference type="EMBL" id="MBU2722798.1"/>
    </source>
</evidence>
<feature type="compositionally biased region" description="Basic and acidic residues" evidence="5">
    <location>
        <begin position="93"/>
        <end position="102"/>
    </location>
</feature>
<dbReference type="Pfam" id="PF05101">
    <property type="entry name" value="VirB3"/>
    <property type="match status" value="1"/>
</dbReference>
<accession>A0A8X8KB22</accession>
<keyword evidence="3 6" id="KW-1133">Transmembrane helix</keyword>
<reference evidence="7" key="1">
    <citation type="journal article" date="2021" name="ISME J.">
        <title>Genomic evolution of the class Acidithiobacillia: deep-branching Proteobacteria living in extreme acidic conditions.</title>
        <authorList>
            <person name="Moya-Beltran A."/>
            <person name="Beard S."/>
            <person name="Rojas-Villalobos C."/>
            <person name="Issotta F."/>
            <person name="Gallardo Y."/>
            <person name="Ulloa R."/>
            <person name="Giaveno A."/>
            <person name="Degli Esposti M."/>
            <person name="Johnson D.B."/>
            <person name="Quatrini R."/>
        </authorList>
    </citation>
    <scope>NUCLEOTIDE SEQUENCE</scope>
    <source>
        <strain evidence="7">DSM 583</strain>
    </source>
</reference>
<evidence type="ECO:0000256" key="6">
    <source>
        <dbReference type="SAM" id="Phobius"/>
    </source>
</evidence>
<comment type="subcellular location">
    <subcellularLocation>
        <location evidence="1">Membrane</location>
    </subcellularLocation>
</comment>
<evidence type="ECO:0000256" key="2">
    <source>
        <dbReference type="ARBA" id="ARBA00022692"/>
    </source>
</evidence>
<dbReference type="EMBL" id="JABBHS010000191">
    <property type="protein sequence ID" value="MBU2722798.1"/>
    <property type="molecule type" value="Genomic_DNA"/>
</dbReference>
<protein>
    <submittedName>
        <fullName evidence="7">Uncharacterized protein</fullName>
    </submittedName>
</protein>
<feature type="region of interest" description="Disordered" evidence="5">
    <location>
        <begin position="88"/>
        <end position="110"/>
    </location>
</feature>
<evidence type="ECO:0000256" key="4">
    <source>
        <dbReference type="ARBA" id="ARBA00023136"/>
    </source>
</evidence>
<gene>
    <name evidence="7" type="ORF">HF568_06170</name>
</gene>
<comment type="caution">
    <text evidence="7">The sequence shown here is derived from an EMBL/GenBank/DDBJ whole genome shotgun (WGS) entry which is preliminary data.</text>
</comment>
<dbReference type="RefSeq" id="WP_215885991.1">
    <property type="nucleotide sequence ID" value="NZ_CP134225.1"/>
</dbReference>
<organism evidence="7 8">
    <name type="scientific">Acidithiobacillus ferridurans</name>
    <dbReference type="NCBI Taxonomy" id="1232575"/>
    <lineage>
        <taxon>Bacteria</taxon>
        <taxon>Pseudomonadati</taxon>
        <taxon>Pseudomonadota</taxon>
        <taxon>Acidithiobacillia</taxon>
        <taxon>Acidithiobacillales</taxon>
        <taxon>Acidithiobacillaceae</taxon>
        <taxon>Acidithiobacillus</taxon>
    </lineage>
</organism>
<keyword evidence="2 6" id="KW-0812">Transmembrane</keyword>
<feature type="transmembrane region" description="Helical" evidence="6">
    <location>
        <begin position="21"/>
        <end position="42"/>
    </location>
</feature>
<evidence type="ECO:0000313" key="8">
    <source>
        <dbReference type="Proteomes" id="UP000887300"/>
    </source>
</evidence>
<feature type="transmembrane region" description="Helical" evidence="6">
    <location>
        <begin position="48"/>
        <end position="65"/>
    </location>
</feature>
<dbReference type="GO" id="GO:0016020">
    <property type="term" value="C:membrane"/>
    <property type="evidence" value="ECO:0007669"/>
    <property type="project" value="UniProtKB-SubCell"/>
</dbReference>
<dbReference type="AlphaFoldDB" id="A0A8X8KB22"/>
<sequence>MAQASERRRSSKVYRAMIGRRRIMGIPVGMFVMNMTTSLGLAWMTGQWAILAFAVGTFWVLRHIYKNDPSAVEVYFRNVRQGVFYEPWPHADTNGRDGRPNEFGKGQSWL</sequence>
<evidence type="ECO:0000256" key="1">
    <source>
        <dbReference type="ARBA" id="ARBA00004370"/>
    </source>
</evidence>
<evidence type="ECO:0000256" key="3">
    <source>
        <dbReference type="ARBA" id="ARBA00022989"/>
    </source>
</evidence>
<name>A0A8X8KB22_ACIFI</name>
<dbReference type="Proteomes" id="UP000887300">
    <property type="component" value="Unassembled WGS sequence"/>
</dbReference>
<proteinExistence type="predicted"/>
<evidence type="ECO:0000256" key="5">
    <source>
        <dbReference type="SAM" id="MobiDB-lite"/>
    </source>
</evidence>
<dbReference type="InterPro" id="IPR007792">
    <property type="entry name" value="T4SS_VirB3/TrbD/AvhB"/>
</dbReference>